<dbReference type="InterPro" id="IPR014016">
    <property type="entry name" value="UvrD-like_ATP-bd"/>
</dbReference>
<keyword evidence="11" id="KW-1185">Reference proteome</keyword>
<sequence>MISEEELLSGLDSDQKEAVMAPLDKPSCVRANAGSGKTRVLSSRVAYLVLKKVSGIMLLTFTNKAAKEMTERVQKLVGDNISTRIISGTFHHMACIFLRRYSKAVGIDNKFSILSQSDAESIISRTRKEVLSEIPKNEVPKDFPTAPKIMSKYSFYKNKFKDITFDAFLRNSNVMPKSRELIENIIKEYEIFKKESNSLDFDDLIIYFRKLILSSIKVRQSIHSAYPYILCDEYQDVNYIQKDIIDMMDINNTQMVVGDEGQSIYGWRGSNINYILSFKENHKNALIYTIRYNYRSGSGIVKLAENAINLNVEKEENKKIMIPFQKQKVIPVIKGFIDEIEQGNIIANQILSQKYDLGETAVLVRSNRLTRDLEFAFRKRHIKYKVVGGTPFYEKAHIKDLFAFLKFEYNKKDRIAFIRIITMANGIGAKTAERIYEIFRSCNFNYQFIKNFKVPKKSKDDVETIFNIMEESENIKVTAEKLKYIFKSFYENYLYDEYNDESIENRLNDVKKFIEMAEEYITIDSFIEDLILDNKNDDDKSDVVTISTVHRAKGLEWDNVFLPYLNDDVFPSNMSTTIEELQEEQRLFYVAITRAKKNLFISYIDAFSDDPKQNIQYSSKFIKQLDGRLFVAE</sequence>
<comment type="catalytic activity">
    <reaction evidence="9">
        <text>ATP + H2O = ADP + phosphate + H(+)</text>
        <dbReference type="Rhea" id="RHEA:13065"/>
        <dbReference type="ChEBI" id="CHEBI:15377"/>
        <dbReference type="ChEBI" id="CHEBI:15378"/>
        <dbReference type="ChEBI" id="CHEBI:30616"/>
        <dbReference type="ChEBI" id="CHEBI:43474"/>
        <dbReference type="ChEBI" id="CHEBI:456216"/>
        <dbReference type="EC" id="5.6.2.4"/>
    </reaction>
</comment>
<keyword evidence="4 10" id="KW-0347">Helicase</keyword>
<evidence type="ECO:0000313" key="10">
    <source>
        <dbReference type="EMBL" id="URZ10988.1"/>
    </source>
</evidence>
<dbReference type="GO" id="GO:0005829">
    <property type="term" value="C:cytosol"/>
    <property type="evidence" value="ECO:0007669"/>
    <property type="project" value="TreeGrafter"/>
</dbReference>
<dbReference type="RefSeq" id="WP_077836048.1">
    <property type="nucleotide sequence ID" value="NZ_CP096983.1"/>
</dbReference>
<dbReference type="Proteomes" id="UP000190951">
    <property type="component" value="Chromosome"/>
</dbReference>
<dbReference type="EMBL" id="CP096983">
    <property type="protein sequence ID" value="URZ10988.1"/>
    <property type="molecule type" value="Genomic_DNA"/>
</dbReference>
<accession>A0A1S8KY73</accession>
<name>A0A1S8KY73_9CLOT</name>
<keyword evidence="3 10" id="KW-0378">Hydrolase</keyword>
<dbReference type="STRING" id="84029.CROST_42090"/>
<evidence type="ECO:0000256" key="3">
    <source>
        <dbReference type="ARBA" id="ARBA00022801"/>
    </source>
</evidence>
<evidence type="ECO:0000256" key="7">
    <source>
        <dbReference type="ARBA" id="ARBA00034617"/>
    </source>
</evidence>
<dbReference type="GO" id="GO:0005524">
    <property type="term" value="F:ATP binding"/>
    <property type="evidence" value="ECO:0007669"/>
    <property type="project" value="UniProtKB-UniRule"/>
</dbReference>
<dbReference type="PANTHER" id="PTHR11070:SF3">
    <property type="entry name" value="DNA 3'-5' HELICASE"/>
    <property type="match status" value="1"/>
</dbReference>
<comment type="similarity">
    <text evidence="1">Belongs to the helicase family. UvrD subfamily.</text>
</comment>
<dbReference type="PANTHER" id="PTHR11070">
    <property type="entry name" value="UVRD / RECB / PCRA DNA HELICASE FAMILY MEMBER"/>
    <property type="match status" value="1"/>
</dbReference>
<evidence type="ECO:0000256" key="8">
    <source>
        <dbReference type="ARBA" id="ARBA00034808"/>
    </source>
</evidence>
<dbReference type="PROSITE" id="PS51217">
    <property type="entry name" value="UVRD_HELICASE_CTER"/>
    <property type="match status" value="1"/>
</dbReference>
<evidence type="ECO:0000256" key="4">
    <source>
        <dbReference type="ARBA" id="ARBA00022806"/>
    </source>
</evidence>
<evidence type="ECO:0000313" key="11">
    <source>
        <dbReference type="Proteomes" id="UP000190951"/>
    </source>
</evidence>
<dbReference type="KEGG" id="crw:CROST_017040"/>
<organism evidence="10 11">
    <name type="scientific">Clostridium felsineum</name>
    <dbReference type="NCBI Taxonomy" id="36839"/>
    <lineage>
        <taxon>Bacteria</taxon>
        <taxon>Bacillati</taxon>
        <taxon>Bacillota</taxon>
        <taxon>Clostridia</taxon>
        <taxon>Eubacteriales</taxon>
        <taxon>Clostridiaceae</taxon>
        <taxon>Clostridium</taxon>
    </lineage>
</organism>
<evidence type="ECO:0000256" key="1">
    <source>
        <dbReference type="ARBA" id="ARBA00009922"/>
    </source>
</evidence>
<dbReference type="Gene3D" id="1.10.486.10">
    <property type="entry name" value="PCRA, domain 4"/>
    <property type="match status" value="1"/>
</dbReference>
<keyword evidence="5" id="KW-0067">ATP-binding</keyword>
<dbReference type="GO" id="GO:0003677">
    <property type="term" value="F:DNA binding"/>
    <property type="evidence" value="ECO:0007669"/>
    <property type="project" value="InterPro"/>
</dbReference>
<dbReference type="Gene3D" id="1.10.10.160">
    <property type="match status" value="1"/>
</dbReference>
<dbReference type="GO" id="GO:0043138">
    <property type="term" value="F:3'-5' DNA helicase activity"/>
    <property type="evidence" value="ECO:0007669"/>
    <property type="project" value="UniProtKB-EC"/>
</dbReference>
<evidence type="ECO:0000256" key="5">
    <source>
        <dbReference type="ARBA" id="ARBA00022840"/>
    </source>
</evidence>
<dbReference type="GO" id="GO:0016787">
    <property type="term" value="F:hydrolase activity"/>
    <property type="evidence" value="ECO:0007669"/>
    <property type="project" value="UniProtKB-UniRule"/>
</dbReference>
<dbReference type="Gene3D" id="3.40.50.300">
    <property type="entry name" value="P-loop containing nucleotide triphosphate hydrolases"/>
    <property type="match status" value="2"/>
</dbReference>
<dbReference type="InterPro" id="IPR013986">
    <property type="entry name" value="DExx_box_DNA_helicase_dom_sf"/>
</dbReference>
<dbReference type="Pfam" id="PF00580">
    <property type="entry name" value="UvrD-helicase"/>
    <property type="match status" value="1"/>
</dbReference>
<dbReference type="CDD" id="cd17932">
    <property type="entry name" value="DEXQc_UvrD"/>
    <property type="match status" value="1"/>
</dbReference>
<dbReference type="InterPro" id="IPR014017">
    <property type="entry name" value="DNA_helicase_UvrD-like_C"/>
</dbReference>
<dbReference type="GO" id="GO:0000725">
    <property type="term" value="P:recombinational repair"/>
    <property type="evidence" value="ECO:0007669"/>
    <property type="project" value="TreeGrafter"/>
</dbReference>
<proteinExistence type="inferred from homology"/>
<evidence type="ECO:0000256" key="6">
    <source>
        <dbReference type="ARBA" id="ARBA00023235"/>
    </source>
</evidence>
<dbReference type="InterPro" id="IPR000212">
    <property type="entry name" value="DNA_helicase_UvrD/REP"/>
</dbReference>
<keyword evidence="6" id="KW-0413">Isomerase</keyword>
<dbReference type="SUPFAM" id="SSF52540">
    <property type="entry name" value="P-loop containing nucleoside triphosphate hydrolases"/>
    <property type="match status" value="1"/>
</dbReference>
<dbReference type="InterPro" id="IPR027417">
    <property type="entry name" value="P-loop_NTPase"/>
</dbReference>
<reference evidence="10 11" key="1">
    <citation type="submission" date="2022-04" db="EMBL/GenBank/DDBJ databases">
        <title>Genome sequence of C. roseum typestrain.</title>
        <authorList>
            <person name="Poehlein A."/>
            <person name="Schoch T."/>
            <person name="Duerre P."/>
            <person name="Daniel R."/>
        </authorList>
    </citation>
    <scope>NUCLEOTIDE SEQUENCE [LARGE SCALE GENOMIC DNA]</scope>
    <source>
        <strain evidence="10 11">DSM 7320</strain>
    </source>
</reference>
<evidence type="ECO:0000256" key="9">
    <source>
        <dbReference type="ARBA" id="ARBA00048988"/>
    </source>
</evidence>
<evidence type="ECO:0000256" key="2">
    <source>
        <dbReference type="ARBA" id="ARBA00022741"/>
    </source>
</evidence>
<comment type="catalytic activity">
    <reaction evidence="7">
        <text>Couples ATP hydrolysis with the unwinding of duplex DNA by translocating in the 3'-5' direction.</text>
        <dbReference type="EC" id="5.6.2.4"/>
    </reaction>
</comment>
<dbReference type="AlphaFoldDB" id="A0A1S8KY73"/>
<keyword evidence="2" id="KW-0547">Nucleotide-binding</keyword>
<dbReference type="PROSITE" id="PS51198">
    <property type="entry name" value="UVRD_HELICASE_ATP_BIND"/>
    <property type="match status" value="1"/>
</dbReference>
<gene>
    <name evidence="10" type="primary">pcrA_1</name>
    <name evidence="10" type="ORF">CROST_017040</name>
</gene>
<dbReference type="EC" id="5.6.2.4" evidence="8"/>
<protein>
    <recommendedName>
        <fullName evidence="8">DNA 3'-5' helicase</fullName>
        <ecNumber evidence="8">5.6.2.4</ecNumber>
    </recommendedName>
</protein>
<dbReference type="Pfam" id="PF13361">
    <property type="entry name" value="UvrD_C"/>
    <property type="match status" value="1"/>
</dbReference>